<keyword evidence="5" id="KW-1185">Reference proteome</keyword>
<dbReference type="Proteomes" id="UP000008075">
    <property type="component" value="Chromosome"/>
</dbReference>
<proteinExistence type="predicted"/>
<sequence length="277" mass="30879">MYYIKKSLLKLAALLFLFSAPYVYAGAYVMPISIDIEGNQTYTTMEIIAWTEEEGILNPCYGWNKCYVGPDVQYQDGPPGMQGACNDTDSCLTNAQLYPTTADVMRAYKRKFSLPFKARFPIMPNTSKCVGLFYAPYTSPGFGNAQQYRGSTCGKLPPPRQSCSIDVPAEISYGELTASEVNNATRQVPGYVRCKLAGEITILGMSKDRQEKIYLDSRQQLYSTLKIEDKKGIDGKRIFVEKGFTPKRFTLTSQLHALSQPKAGNYEGTAIVLLSYN</sequence>
<protein>
    <submittedName>
        <fullName evidence="4">Fimbrial adhesin, MrxH</fullName>
    </submittedName>
</protein>
<evidence type="ECO:0000259" key="2">
    <source>
        <dbReference type="Pfam" id="PF24222"/>
    </source>
</evidence>
<dbReference type="GO" id="GO:0007155">
    <property type="term" value="P:cell adhesion"/>
    <property type="evidence" value="ECO:0007669"/>
    <property type="project" value="InterPro"/>
</dbReference>
<dbReference type="GO" id="GO:0009289">
    <property type="term" value="C:pilus"/>
    <property type="evidence" value="ECO:0007669"/>
    <property type="project" value="InterPro"/>
</dbReference>
<feature type="chain" id="PRO_5003051951" evidence="1">
    <location>
        <begin position="26"/>
        <end position="277"/>
    </location>
</feature>
<dbReference type="RefSeq" id="WP_013185306.1">
    <property type="nucleotide sequence ID" value="NC_014228.1"/>
</dbReference>
<dbReference type="EMBL" id="FN667742">
    <property type="protein sequence ID" value="CBJ91829.1"/>
    <property type="molecule type" value="Genomic_DNA"/>
</dbReference>
<dbReference type="InterPro" id="IPR057010">
    <property type="entry name" value="MrpH_C"/>
</dbReference>
<organism evidence="4 5">
    <name type="scientific">Xenorhabdus nematophila (strain ATCC 19061 / DSM 3370 / CCUG 14189 / LMG 1036 / NCIMB 9965 / AN6)</name>
    <dbReference type="NCBI Taxonomy" id="406817"/>
    <lineage>
        <taxon>Bacteria</taxon>
        <taxon>Pseudomonadati</taxon>
        <taxon>Pseudomonadota</taxon>
        <taxon>Gammaproteobacteria</taxon>
        <taxon>Enterobacterales</taxon>
        <taxon>Morganellaceae</taxon>
        <taxon>Xenorhabdus</taxon>
    </lineage>
</organism>
<dbReference type="Pfam" id="PF24222">
    <property type="entry name" value="MrpH_N"/>
    <property type="match status" value="1"/>
</dbReference>
<dbReference type="Pfam" id="PF24223">
    <property type="entry name" value="MrpH_C"/>
    <property type="match status" value="1"/>
</dbReference>
<dbReference type="AlphaFoldDB" id="D3VB54"/>
<dbReference type="STRING" id="406817.XNC1_3798"/>
<evidence type="ECO:0000256" key="1">
    <source>
        <dbReference type="SAM" id="SignalP"/>
    </source>
</evidence>
<dbReference type="Gene3D" id="2.60.40.1090">
    <property type="entry name" value="Fimbrial-type adhesion domain"/>
    <property type="match status" value="1"/>
</dbReference>
<feature type="signal peptide" evidence="1">
    <location>
        <begin position="1"/>
        <end position="25"/>
    </location>
</feature>
<dbReference type="GeneID" id="24905235"/>
<accession>D3VB54</accession>
<dbReference type="HOGENOM" id="CLU_088233_0_0_6"/>
<feature type="domain" description="Fimbrial adhesin MrpH N-terminal" evidence="2">
    <location>
        <begin position="38"/>
        <end position="159"/>
    </location>
</feature>
<feature type="domain" description="Fimbrial adhesin MrpH C-terminal" evidence="3">
    <location>
        <begin position="169"/>
        <end position="274"/>
    </location>
</feature>
<evidence type="ECO:0000313" key="5">
    <source>
        <dbReference type="Proteomes" id="UP000008075"/>
    </source>
</evidence>
<dbReference type="InterPro" id="IPR057009">
    <property type="entry name" value="MrpH_N"/>
</dbReference>
<gene>
    <name evidence="4" type="primary">mrxH</name>
    <name evidence="4" type="ordered locus">XNC1_3798</name>
</gene>
<dbReference type="eggNOG" id="ENOG50307K9">
    <property type="taxonomic scope" value="Bacteria"/>
</dbReference>
<dbReference type="InterPro" id="IPR036937">
    <property type="entry name" value="Adhesion_dom_fimbrial_sf"/>
</dbReference>
<evidence type="ECO:0000259" key="3">
    <source>
        <dbReference type="Pfam" id="PF24223"/>
    </source>
</evidence>
<dbReference type="KEGG" id="xne:XNC1_3798"/>
<dbReference type="CDD" id="cd22566">
    <property type="entry name" value="MrpH-like"/>
    <property type="match status" value="1"/>
</dbReference>
<evidence type="ECO:0000313" key="4">
    <source>
        <dbReference type="EMBL" id="CBJ91829.1"/>
    </source>
</evidence>
<keyword evidence="1" id="KW-0732">Signal</keyword>
<name>D3VB54_XENNA</name>
<reference evidence="4 5" key="1">
    <citation type="journal article" date="2011" name="PLoS ONE">
        <title>The entomopathogenic bacterial endosymbionts xenorhabdus and photorhabdus: convergent lifestyles from divergent genomes.</title>
        <authorList>
            <person name="Chaston J.M."/>
            <person name="Suen G."/>
            <person name="Tucker S.L."/>
            <person name="Andersen A.W."/>
            <person name="Bhasin A."/>
            <person name="Bode E."/>
            <person name="Bode H.B."/>
            <person name="Brachmann A.O."/>
            <person name="Cowles C.E."/>
            <person name="Cowles K.N."/>
            <person name="Darby C."/>
            <person name="de Leon L."/>
            <person name="Drace K."/>
            <person name="Du Z."/>
            <person name="Givaudan A."/>
            <person name="Herbert Tran E.E."/>
            <person name="Jewell K.A."/>
            <person name="Knack J.J."/>
            <person name="Krasomil-Osterfeld K.C."/>
            <person name="Kukor R."/>
            <person name="Lanois A."/>
            <person name="Latreille P."/>
            <person name="Leimgruber N.K."/>
            <person name="Lipke C.M."/>
            <person name="Liu R."/>
            <person name="Lu X."/>
            <person name="Martens E.C."/>
            <person name="Marri P.R."/>
            <person name="Medigue C."/>
            <person name="Menard M.L."/>
            <person name="Miller N.M."/>
            <person name="Morales-Soto N."/>
            <person name="Norton S."/>
            <person name="Ogier J.C."/>
            <person name="Orchard S.S."/>
            <person name="Park D."/>
            <person name="Park Y."/>
            <person name="Qurollo B.A."/>
            <person name="Sugar D.R."/>
            <person name="Richards G.R."/>
            <person name="Rouy Z."/>
            <person name="Slominski B."/>
            <person name="Slominski K."/>
            <person name="Snyder H."/>
            <person name="Tjaden B.C."/>
            <person name="van der Hoeven R."/>
            <person name="Welch R.D."/>
            <person name="Wheeler C."/>
            <person name="Xiang B."/>
            <person name="Barbazuk B."/>
            <person name="Gaudriault S."/>
            <person name="Goodner B."/>
            <person name="Slater S.C."/>
            <person name="Forst S."/>
            <person name="Goldman B.S."/>
            <person name="Goodrich-Blair H."/>
        </authorList>
    </citation>
    <scope>NUCLEOTIDE SEQUENCE [LARGE SCALE GENOMIC DNA]</scope>
    <source>
        <strain evidence="5">ATCC 19061 / DSM 3370 / CCUG 14189 / LMG 1036 / NCIMB 9965 / AN6</strain>
    </source>
</reference>